<dbReference type="AlphaFoldDB" id="G2R5J9"/>
<dbReference type="KEGG" id="ttt:THITE_118121"/>
<organism evidence="9 10">
    <name type="scientific">Thermothielavioides terrestris (strain ATCC 38088 / NRRL 8126)</name>
    <name type="common">Thielavia terrestris</name>
    <dbReference type="NCBI Taxonomy" id="578455"/>
    <lineage>
        <taxon>Eukaryota</taxon>
        <taxon>Fungi</taxon>
        <taxon>Dikarya</taxon>
        <taxon>Ascomycota</taxon>
        <taxon>Pezizomycotina</taxon>
        <taxon>Sordariomycetes</taxon>
        <taxon>Sordariomycetidae</taxon>
        <taxon>Sordariales</taxon>
        <taxon>Chaetomiaceae</taxon>
        <taxon>Thermothielavioides</taxon>
        <taxon>Thermothielavioides terrestris</taxon>
    </lineage>
</organism>
<dbReference type="InterPro" id="IPR052337">
    <property type="entry name" value="SAT4-like"/>
</dbReference>
<keyword evidence="10" id="KW-1185">Reference proteome</keyword>
<dbReference type="HOGENOM" id="CLU_1469198_0_0_1"/>
<dbReference type="PANTHER" id="PTHR33048:SF47">
    <property type="entry name" value="INTEGRAL MEMBRANE PROTEIN-RELATED"/>
    <property type="match status" value="1"/>
</dbReference>
<dbReference type="RefSeq" id="XP_003653826.1">
    <property type="nucleotide sequence ID" value="XM_003653778.1"/>
</dbReference>
<feature type="compositionally biased region" description="Basic and acidic residues" evidence="6">
    <location>
        <begin position="140"/>
        <end position="150"/>
    </location>
</feature>
<comment type="similarity">
    <text evidence="5">Belongs to the SAT4 family.</text>
</comment>
<protein>
    <recommendedName>
        <fullName evidence="8">Rhodopsin domain-containing protein</fullName>
    </recommendedName>
</protein>
<feature type="transmembrane region" description="Helical" evidence="7">
    <location>
        <begin position="28"/>
        <end position="48"/>
    </location>
</feature>
<evidence type="ECO:0000256" key="1">
    <source>
        <dbReference type="ARBA" id="ARBA00004141"/>
    </source>
</evidence>
<keyword evidence="4 7" id="KW-0472">Membrane</keyword>
<dbReference type="EMBL" id="CP003011">
    <property type="protein sequence ID" value="AEO67490.1"/>
    <property type="molecule type" value="Genomic_DNA"/>
</dbReference>
<comment type="subcellular location">
    <subcellularLocation>
        <location evidence="1">Membrane</location>
        <topology evidence="1">Multi-pass membrane protein</topology>
    </subcellularLocation>
</comment>
<dbReference type="InterPro" id="IPR049326">
    <property type="entry name" value="Rhodopsin_dom_fungi"/>
</dbReference>
<feature type="transmembrane region" description="Helical" evidence="7">
    <location>
        <begin position="68"/>
        <end position="89"/>
    </location>
</feature>
<name>G2R5J9_THETT</name>
<evidence type="ECO:0000256" key="2">
    <source>
        <dbReference type="ARBA" id="ARBA00022692"/>
    </source>
</evidence>
<evidence type="ECO:0000256" key="4">
    <source>
        <dbReference type="ARBA" id="ARBA00023136"/>
    </source>
</evidence>
<evidence type="ECO:0000256" key="6">
    <source>
        <dbReference type="SAM" id="MobiDB-lite"/>
    </source>
</evidence>
<proteinExistence type="inferred from homology"/>
<evidence type="ECO:0000256" key="5">
    <source>
        <dbReference type="ARBA" id="ARBA00038359"/>
    </source>
</evidence>
<accession>G2R5J9</accession>
<evidence type="ECO:0000256" key="3">
    <source>
        <dbReference type="ARBA" id="ARBA00022989"/>
    </source>
</evidence>
<evidence type="ECO:0000259" key="8">
    <source>
        <dbReference type="Pfam" id="PF20684"/>
    </source>
</evidence>
<keyword evidence="3 7" id="KW-1133">Transmembrane helix</keyword>
<evidence type="ECO:0000313" key="10">
    <source>
        <dbReference type="Proteomes" id="UP000008181"/>
    </source>
</evidence>
<dbReference type="Proteomes" id="UP000008181">
    <property type="component" value="Chromosome 3"/>
</dbReference>
<keyword evidence="2 7" id="KW-0812">Transmembrane</keyword>
<dbReference type="OrthoDB" id="2496787at2759"/>
<dbReference type="GO" id="GO:0016020">
    <property type="term" value="C:membrane"/>
    <property type="evidence" value="ECO:0007669"/>
    <property type="project" value="UniProtKB-SubCell"/>
</dbReference>
<dbReference type="Pfam" id="PF20684">
    <property type="entry name" value="Fung_rhodopsin"/>
    <property type="match status" value="1"/>
</dbReference>
<feature type="compositionally biased region" description="Basic and acidic residues" evidence="6">
    <location>
        <begin position="157"/>
        <end position="170"/>
    </location>
</feature>
<gene>
    <name evidence="9" type="ORF">THITE_118121</name>
</gene>
<feature type="region of interest" description="Disordered" evidence="6">
    <location>
        <begin position="104"/>
        <end position="184"/>
    </location>
</feature>
<reference evidence="9 10" key="1">
    <citation type="journal article" date="2011" name="Nat. Biotechnol.">
        <title>Comparative genomic analysis of the thermophilic biomass-degrading fungi Myceliophthora thermophila and Thielavia terrestris.</title>
        <authorList>
            <person name="Berka R.M."/>
            <person name="Grigoriev I.V."/>
            <person name="Otillar R."/>
            <person name="Salamov A."/>
            <person name="Grimwood J."/>
            <person name="Reid I."/>
            <person name="Ishmael N."/>
            <person name="John T."/>
            <person name="Darmond C."/>
            <person name="Moisan M.-C."/>
            <person name="Henrissat B."/>
            <person name="Coutinho P.M."/>
            <person name="Lombard V."/>
            <person name="Natvig D.O."/>
            <person name="Lindquist E."/>
            <person name="Schmutz J."/>
            <person name="Lucas S."/>
            <person name="Harris P."/>
            <person name="Powlowski J."/>
            <person name="Bellemare A."/>
            <person name="Taylor D."/>
            <person name="Butler G."/>
            <person name="de Vries R.P."/>
            <person name="Allijn I.E."/>
            <person name="van den Brink J."/>
            <person name="Ushinsky S."/>
            <person name="Storms R."/>
            <person name="Powell A.J."/>
            <person name="Paulsen I.T."/>
            <person name="Elbourne L.D.H."/>
            <person name="Baker S.E."/>
            <person name="Magnuson J."/>
            <person name="LaBoissiere S."/>
            <person name="Clutterbuck A.J."/>
            <person name="Martinez D."/>
            <person name="Wogulis M."/>
            <person name="de Leon A.L."/>
            <person name="Rey M.W."/>
            <person name="Tsang A."/>
        </authorList>
    </citation>
    <scope>NUCLEOTIDE SEQUENCE [LARGE SCALE GENOMIC DNA]</scope>
    <source>
        <strain evidence="10">ATCC 38088 / NRRL 8126</strain>
    </source>
</reference>
<feature type="domain" description="Rhodopsin" evidence="8">
    <location>
        <begin position="16"/>
        <end position="89"/>
    </location>
</feature>
<dbReference type="PANTHER" id="PTHR33048">
    <property type="entry name" value="PTH11-LIKE INTEGRAL MEMBRANE PROTEIN (AFU_ORTHOLOGUE AFUA_5G11245)"/>
    <property type="match status" value="1"/>
</dbReference>
<dbReference type="GeneID" id="11516000"/>
<sequence>MAVSAIYIGRLMEHPVSLNLSRRKKYELLTVCSVGVFTLIASVIRLPYLHHLNQSTDPTWDVVNIAMWSIAELGSAITLTSVPAIRPLVGHYFPHLMGSLVGKSTGDHANSDRTPVFGGSSRSKKTTEFSATETMPADNTKAKQDWHQYIELDDQDDARTKRSADMESQEHILPPSAQNPARAK</sequence>
<evidence type="ECO:0000256" key="7">
    <source>
        <dbReference type="SAM" id="Phobius"/>
    </source>
</evidence>
<evidence type="ECO:0000313" key="9">
    <source>
        <dbReference type="EMBL" id="AEO67490.1"/>
    </source>
</evidence>